<dbReference type="EMBL" id="CAJOAZ010000001">
    <property type="protein sequence ID" value="CAF3479528.1"/>
    <property type="molecule type" value="Genomic_DNA"/>
</dbReference>
<dbReference type="InterPro" id="IPR035897">
    <property type="entry name" value="Toll_tir_struct_dom_sf"/>
</dbReference>
<proteinExistence type="predicted"/>
<dbReference type="InterPro" id="IPR016024">
    <property type="entry name" value="ARM-type_fold"/>
</dbReference>
<reference evidence="2" key="1">
    <citation type="submission" date="2021-02" db="EMBL/GenBank/DDBJ databases">
        <authorList>
            <person name="Nowell W R."/>
        </authorList>
    </citation>
    <scope>NUCLEOTIDE SEQUENCE</scope>
</reference>
<evidence type="ECO:0000313" key="3">
    <source>
        <dbReference type="EMBL" id="CAF0721024.1"/>
    </source>
</evidence>
<dbReference type="PANTHER" id="PTHR46270:SF2">
    <property type="entry name" value="TIR DOMAIN-CONTAINING PROTEIN"/>
    <property type="match status" value="1"/>
</dbReference>
<accession>A0A813MAT9</accession>
<dbReference type="PROSITE" id="PS50104">
    <property type="entry name" value="TIR"/>
    <property type="match status" value="1"/>
</dbReference>
<dbReference type="EMBL" id="CAJNOG010000001">
    <property type="protein sequence ID" value="CAF0721024.1"/>
    <property type="molecule type" value="Genomic_DNA"/>
</dbReference>
<dbReference type="InterPro" id="IPR000157">
    <property type="entry name" value="TIR_dom"/>
</dbReference>
<feature type="domain" description="TIR" evidence="1">
    <location>
        <begin position="535"/>
        <end position="657"/>
    </location>
</feature>
<organism evidence="2 5">
    <name type="scientific">Adineta steineri</name>
    <dbReference type="NCBI Taxonomy" id="433720"/>
    <lineage>
        <taxon>Eukaryota</taxon>
        <taxon>Metazoa</taxon>
        <taxon>Spiralia</taxon>
        <taxon>Gnathifera</taxon>
        <taxon>Rotifera</taxon>
        <taxon>Eurotatoria</taxon>
        <taxon>Bdelloidea</taxon>
        <taxon>Adinetida</taxon>
        <taxon>Adinetidae</taxon>
        <taxon>Adineta</taxon>
    </lineage>
</organism>
<evidence type="ECO:0000313" key="4">
    <source>
        <dbReference type="EMBL" id="CAF3479528.1"/>
    </source>
</evidence>
<comment type="caution">
    <text evidence="2">The sequence shown here is derived from an EMBL/GenBank/DDBJ whole genome shotgun (WGS) entry which is preliminary data.</text>
</comment>
<evidence type="ECO:0000313" key="2">
    <source>
        <dbReference type="EMBL" id="CAF0715914.1"/>
    </source>
</evidence>
<dbReference type="PANTHER" id="PTHR46270">
    <property type="entry name" value="ARMADILLO-TYPE FOLD-RELATED"/>
    <property type="match status" value="1"/>
</dbReference>
<name>A0A813MAT9_9BILA</name>
<dbReference type="Proteomes" id="UP000663844">
    <property type="component" value="Unassembled WGS sequence"/>
</dbReference>
<dbReference type="InterPro" id="IPR011989">
    <property type="entry name" value="ARM-like"/>
</dbReference>
<dbReference type="Proteomes" id="UP000663845">
    <property type="component" value="Unassembled WGS sequence"/>
</dbReference>
<dbReference type="Proteomes" id="UP000663860">
    <property type="component" value="Unassembled WGS sequence"/>
</dbReference>
<dbReference type="Pfam" id="PF13676">
    <property type="entry name" value="TIR_2"/>
    <property type="match status" value="1"/>
</dbReference>
<dbReference type="Gene3D" id="3.40.50.10140">
    <property type="entry name" value="Toll/interleukin-1 receptor homology (TIR) domain"/>
    <property type="match status" value="1"/>
</dbReference>
<gene>
    <name evidence="2" type="ORF">IZO911_LOCUS1045</name>
    <name evidence="3" type="ORF">JYZ213_LOCUS292</name>
    <name evidence="4" type="ORF">OXD698_LOCUS52</name>
</gene>
<sequence>MVYNTLIDEHCSTIRRTGSDIDAEQLKTSLDVFVSILKETNDYKLKCTFIGKMTSPLINLSYKNKIFAESDLITHEFLIILRDEIIIDQFHRRNDDDHITQKLLQQVTLFFTNLSHNINDSNILGFKHLLFDKILIDELATCLNEMGTYGKYLDDFVLLRSIKYLLLTYKNYLRHPLIDNEYSQIKSIFSGVIQCLCSSFIVDMITSLKYNFSQTLNDSQVLFLDTMPFYLQWYCDYGNPDNFLRILRMFLNKFTTWMINCPPDSYSQCSGQIGRMIRHLNYFLVRPIESENVYIFSEEFYNDYCRLVSHWSLILSSILTYSSDSINVKSNIRTIIKNLYNFTLHLNVLNHMKTIPNLIPMLLQVTDIDDDEIQVNAYRCLGKIMMEADIKMMTNPSKIAAVYIEFISNTIDDPYQKERFHSLLESLKNFVQHDQVKSELIEHNALPLLVKCTVENQFDPIKVQQIALEILLALSFNNDACSFFRQNQDFMNHIRRLVENHIADQSGLQRAAEGLLWKLEEEEKAVAKPSILNLYKYDIMISYSHKDQRICHQIHEQLVKDGYQVWFDKDCLRGSTMVGIANAIENSKYVLICMSNTYKQSVYCHSEAHYAFERGCRLIPIIIEPNYKPDGWLGIIVSGKIYVEFGNVEFKLAYEKLKNEISEQEYENSNQSLLPSSGEKDQMNTVFLHPEPLAIVSEANIDLPNCIREWTHDHVRSFLIRNGLGNTLLPLLTCMDGHRLLQLYEICLLNRESMYQSLKFELNEKHRVLLPIADYLNFLHEIKSYIPSNSSNVKTTQYSLLSLTFCNVL</sequence>
<evidence type="ECO:0000313" key="5">
    <source>
        <dbReference type="Proteomes" id="UP000663860"/>
    </source>
</evidence>
<protein>
    <recommendedName>
        <fullName evidence="1">TIR domain-containing protein</fullName>
    </recommendedName>
</protein>
<dbReference type="GO" id="GO:0007165">
    <property type="term" value="P:signal transduction"/>
    <property type="evidence" value="ECO:0007669"/>
    <property type="project" value="InterPro"/>
</dbReference>
<dbReference type="SUPFAM" id="SSF52200">
    <property type="entry name" value="Toll/Interleukin receptor TIR domain"/>
    <property type="match status" value="1"/>
</dbReference>
<dbReference type="AlphaFoldDB" id="A0A813MAT9"/>
<dbReference type="Gene3D" id="1.25.10.10">
    <property type="entry name" value="Leucine-rich Repeat Variant"/>
    <property type="match status" value="1"/>
</dbReference>
<evidence type="ECO:0000259" key="1">
    <source>
        <dbReference type="PROSITE" id="PS50104"/>
    </source>
</evidence>
<dbReference type="SUPFAM" id="SSF48371">
    <property type="entry name" value="ARM repeat"/>
    <property type="match status" value="1"/>
</dbReference>
<dbReference type="EMBL" id="CAJNOE010000004">
    <property type="protein sequence ID" value="CAF0715914.1"/>
    <property type="molecule type" value="Genomic_DNA"/>
</dbReference>